<proteinExistence type="predicted"/>
<name>A0ABV4P6G8_9GAMM</name>
<feature type="region of interest" description="Disordered" evidence="1">
    <location>
        <begin position="61"/>
        <end position="84"/>
    </location>
</feature>
<dbReference type="Proteomes" id="UP001569428">
    <property type="component" value="Unassembled WGS sequence"/>
</dbReference>
<evidence type="ECO:0000313" key="3">
    <source>
        <dbReference type="Proteomes" id="UP001569428"/>
    </source>
</evidence>
<feature type="compositionally biased region" description="Basic and acidic residues" evidence="1">
    <location>
        <begin position="65"/>
        <end position="78"/>
    </location>
</feature>
<evidence type="ECO:0000256" key="1">
    <source>
        <dbReference type="SAM" id="MobiDB-lite"/>
    </source>
</evidence>
<sequence>MTNAALSILVYGWALTPANSSAWRLTWMLNTSYLCHGRISTVVPTGARELKREFAEDPENLWLVDDGRNQSKDDKGPDEWMPPYKPVQTAIVGKYGPEFSPEESA</sequence>
<evidence type="ECO:0000313" key="2">
    <source>
        <dbReference type="EMBL" id="MFA0813953.1"/>
    </source>
</evidence>
<dbReference type="EMBL" id="JBGMEK010000179">
    <property type="protein sequence ID" value="MFA0813953.1"/>
    <property type="molecule type" value="Genomic_DNA"/>
</dbReference>
<gene>
    <name evidence="2" type="ORF">ACCI49_24095</name>
</gene>
<accession>A0ABV4P6G8</accession>
<comment type="caution">
    <text evidence="2">The sequence shown here is derived from an EMBL/GenBank/DDBJ whole genome shotgun (WGS) entry which is preliminary data.</text>
</comment>
<protein>
    <submittedName>
        <fullName evidence="2">Uncharacterized protein</fullName>
    </submittedName>
</protein>
<reference evidence="2 3" key="1">
    <citation type="submission" date="2024-08" db="EMBL/GenBank/DDBJ databases">
        <authorList>
            <person name="Ishaq N."/>
        </authorList>
    </citation>
    <scope>NUCLEOTIDE SEQUENCE [LARGE SCALE GENOMIC DNA]</scope>
    <source>
        <strain evidence="2 3">DSM 18651</strain>
    </source>
</reference>
<dbReference type="RefSeq" id="WP_371841793.1">
    <property type="nucleotide sequence ID" value="NZ_JBGMEK010000179.1"/>
</dbReference>
<keyword evidence="3" id="KW-1185">Reference proteome</keyword>
<organism evidence="2 3">
    <name type="scientific">Microbulbifer epialgicus</name>
    <dbReference type="NCBI Taxonomy" id="393907"/>
    <lineage>
        <taxon>Bacteria</taxon>
        <taxon>Pseudomonadati</taxon>
        <taxon>Pseudomonadota</taxon>
        <taxon>Gammaproteobacteria</taxon>
        <taxon>Cellvibrionales</taxon>
        <taxon>Microbulbiferaceae</taxon>
        <taxon>Microbulbifer</taxon>
    </lineage>
</organism>